<protein>
    <submittedName>
        <fullName evidence="1">Uncharacterized protein</fullName>
    </submittedName>
</protein>
<reference evidence="1" key="1">
    <citation type="submission" date="2014-11" db="EMBL/GenBank/DDBJ databases">
        <authorList>
            <person name="Amaro Gonzalez C."/>
        </authorList>
    </citation>
    <scope>NUCLEOTIDE SEQUENCE</scope>
</reference>
<proteinExistence type="predicted"/>
<evidence type="ECO:0000313" key="1">
    <source>
        <dbReference type="EMBL" id="JAH42588.1"/>
    </source>
</evidence>
<organism evidence="1">
    <name type="scientific">Anguilla anguilla</name>
    <name type="common">European freshwater eel</name>
    <name type="synonym">Muraena anguilla</name>
    <dbReference type="NCBI Taxonomy" id="7936"/>
    <lineage>
        <taxon>Eukaryota</taxon>
        <taxon>Metazoa</taxon>
        <taxon>Chordata</taxon>
        <taxon>Craniata</taxon>
        <taxon>Vertebrata</taxon>
        <taxon>Euteleostomi</taxon>
        <taxon>Actinopterygii</taxon>
        <taxon>Neopterygii</taxon>
        <taxon>Teleostei</taxon>
        <taxon>Anguilliformes</taxon>
        <taxon>Anguillidae</taxon>
        <taxon>Anguilla</taxon>
    </lineage>
</organism>
<dbReference type="AlphaFoldDB" id="A0A0E9SPX7"/>
<dbReference type="EMBL" id="GBXM01065989">
    <property type="protein sequence ID" value="JAH42588.1"/>
    <property type="molecule type" value="Transcribed_RNA"/>
</dbReference>
<reference evidence="1" key="2">
    <citation type="journal article" date="2015" name="Fish Shellfish Immunol.">
        <title>Early steps in the European eel (Anguilla anguilla)-Vibrio vulnificus interaction in the gills: Role of the RtxA13 toxin.</title>
        <authorList>
            <person name="Callol A."/>
            <person name="Pajuelo D."/>
            <person name="Ebbesson L."/>
            <person name="Teles M."/>
            <person name="MacKenzie S."/>
            <person name="Amaro C."/>
        </authorList>
    </citation>
    <scope>NUCLEOTIDE SEQUENCE</scope>
</reference>
<sequence>MQNKPLQRILTLGTPTVLFYAQKLNINVCPQQGLPYSNPVRPGE</sequence>
<accession>A0A0E9SPX7</accession>
<name>A0A0E9SPX7_ANGAN</name>